<dbReference type="RefSeq" id="WP_006197736.1">
    <property type="nucleotide sequence ID" value="NZ_CAWMRI010000287.1"/>
</dbReference>
<gene>
    <name evidence="3" type="ORF">A2T98_22000</name>
</gene>
<dbReference type="OrthoDB" id="9807064at2"/>
<dbReference type="Gene3D" id="3.30.930.10">
    <property type="entry name" value="Bira Bifunctional Protein, Domain 2"/>
    <property type="match status" value="1"/>
</dbReference>
<dbReference type="PROSITE" id="PS51733">
    <property type="entry name" value="BPL_LPL_CATALYTIC"/>
    <property type="match status" value="1"/>
</dbReference>
<evidence type="ECO:0000313" key="3">
    <source>
        <dbReference type="EMBL" id="KZL47714.1"/>
    </source>
</evidence>
<accession>A0A166I153</accession>
<dbReference type="CDD" id="cd16442">
    <property type="entry name" value="BPL"/>
    <property type="match status" value="1"/>
</dbReference>
<sequence>MGFDLQLWETALESGNRYTYLPKYLHIFESVPSTNQTLWDLLKQGADKNSIVIATQQTAGRGQWGRQWISPTGGLYLSVGIVPKLEATDSYQLTLASAWGIAAQLRQCGVSVGIKWPNDLVLYGRKLGGILTETKVHNGQIIQAVIGVGINWANPVPDTGINLETWQASQPTKAISCLEMLTNTVVLGIESGIDCLCQEGVSVLLSRYLDLLINIGDQVYINNLLGTVVGVTSQGNLHVSLETYDSTEIKTPEIYVEPGTISLGYSKSSVLL</sequence>
<dbReference type="AlphaFoldDB" id="A0A166I153"/>
<name>A0A166I153_NODSP</name>
<evidence type="ECO:0000313" key="4">
    <source>
        <dbReference type="Proteomes" id="UP000076555"/>
    </source>
</evidence>
<dbReference type="GO" id="GO:0004077">
    <property type="term" value="F:biotin--[biotin carboxyl-carrier protein] ligase activity"/>
    <property type="evidence" value="ECO:0007669"/>
    <property type="project" value="InterPro"/>
</dbReference>
<dbReference type="Pfam" id="PF03099">
    <property type="entry name" value="BPL_LplA_LipB"/>
    <property type="match status" value="1"/>
</dbReference>
<dbReference type="GeneID" id="78017618"/>
<comment type="caution">
    <text evidence="3">The sequence shown here is derived from an EMBL/GenBank/DDBJ whole genome shotgun (WGS) entry which is preliminary data.</text>
</comment>
<keyword evidence="1 3" id="KW-0436">Ligase</keyword>
<protein>
    <submittedName>
        <fullName evidence="3">Biotin--[acetyl-CoA-carboxylase] ligase</fullName>
    </submittedName>
</protein>
<dbReference type="NCBIfam" id="TIGR00121">
    <property type="entry name" value="birA_ligase"/>
    <property type="match status" value="1"/>
</dbReference>
<reference evidence="3 4" key="1">
    <citation type="submission" date="2016-04" db="EMBL/GenBank/DDBJ databases">
        <title>Draft Genome Assembly of the Bloom-forming Cyanobacterium Nodularia spumigena Strain CENA596 in Shrimp Production Ponds.</title>
        <authorList>
            <person name="Popin R.V."/>
            <person name="Rigonato J."/>
            <person name="Abreu V.A."/>
            <person name="Andreote A.P."/>
            <person name="Silveira S.B."/>
            <person name="Odebrecht C."/>
            <person name="Fiore M.F."/>
        </authorList>
    </citation>
    <scope>NUCLEOTIDE SEQUENCE [LARGE SCALE GENOMIC DNA]</scope>
    <source>
        <strain evidence="3 4">CENA596</strain>
    </source>
</reference>
<dbReference type="SUPFAM" id="SSF55681">
    <property type="entry name" value="Class II aaRS and biotin synthetases"/>
    <property type="match status" value="1"/>
</dbReference>
<dbReference type="PANTHER" id="PTHR12835:SF5">
    <property type="entry name" value="BIOTIN--PROTEIN LIGASE"/>
    <property type="match status" value="1"/>
</dbReference>
<evidence type="ECO:0000259" key="2">
    <source>
        <dbReference type="PROSITE" id="PS51733"/>
    </source>
</evidence>
<evidence type="ECO:0000256" key="1">
    <source>
        <dbReference type="ARBA" id="ARBA00022598"/>
    </source>
</evidence>
<dbReference type="InterPro" id="IPR004408">
    <property type="entry name" value="Biotin_CoA_COase_ligase"/>
</dbReference>
<dbReference type="EMBL" id="LWAJ01000287">
    <property type="protein sequence ID" value="KZL47714.1"/>
    <property type="molecule type" value="Genomic_DNA"/>
</dbReference>
<dbReference type="InterPro" id="IPR045864">
    <property type="entry name" value="aa-tRNA-synth_II/BPL/LPL"/>
</dbReference>
<dbReference type="InterPro" id="IPR004143">
    <property type="entry name" value="BPL_LPL_catalytic"/>
</dbReference>
<dbReference type="PANTHER" id="PTHR12835">
    <property type="entry name" value="BIOTIN PROTEIN LIGASE"/>
    <property type="match status" value="1"/>
</dbReference>
<organism evidence="3 4">
    <name type="scientific">Nodularia spumigena CENA596</name>
    <dbReference type="NCBI Taxonomy" id="1819295"/>
    <lineage>
        <taxon>Bacteria</taxon>
        <taxon>Bacillati</taxon>
        <taxon>Cyanobacteriota</taxon>
        <taxon>Cyanophyceae</taxon>
        <taxon>Nostocales</taxon>
        <taxon>Nodulariaceae</taxon>
        <taxon>Nodularia</taxon>
    </lineage>
</organism>
<dbReference type="GO" id="GO:0005737">
    <property type="term" value="C:cytoplasm"/>
    <property type="evidence" value="ECO:0007669"/>
    <property type="project" value="TreeGrafter"/>
</dbReference>
<proteinExistence type="predicted"/>
<dbReference type="Proteomes" id="UP000076555">
    <property type="component" value="Unassembled WGS sequence"/>
</dbReference>
<feature type="domain" description="BPL/LPL catalytic" evidence="2">
    <location>
        <begin position="15"/>
        <end position="212"/>
    </location>
</feature>